<dbReference type="Proteomes" id="UP001168972">
    <property type="component" value="Unassembled WGS sequence"/>
</dbReference>
<dbReference type="PANTHER" id="PTHR35578">
    <property type="entry name" value="PROLINE-RICH TRANSMEMBRANE PROTEIN 4-RELATED"/>
    <property type="match status" value="1"/>
</dbReference>
<reference evidence="3" key="1">
    <citation type="journal article" date="2023" name="bioRxiv">
        <title>Scaffold-level genome assemblies of two parasitoid biocontrol wasps reveal the parthenogenesis mechanism and an associated novel virus.</title>
        <authorList>
            <person name="Inwood S."/>
            <person name="Skelly J."/>
            <person name="Guhlin J."/>
            <person name="Harrop T."/>
            <person name="Goldson S."/>
            <person name="Dearden P."/>
        </authorList>
    </citation>
    <scope>NUCLEOTIDE SEQUENCE</scope>
    <source>
        <strain evidence="3">Lincoln</strain>
        <tissue evidence="3">Whole body</tissue>
    </source>
</reference>
<evidence type="ECO:0000256" key="2">
    <source>
        <dbReference type="SAM" id="Phobius"/>
    </source>
</evidence>
<keyword evidence="2" id="KW-0812">Transmembrane</keyword>
<gene>
    <name evidence="3" type="ORF">PV327_004364</name>
</gene>
<protein>
    <submittedName>
        <fullName evidence="3">Uncharacterized protein</fullName>
    </submittedName>
</protein>
<name>A0AA39FC84_MICHY</name>
<evidence type="ECO:0000313" key="4">
    <source>
        <dbReference type="Proteomes" id="UP001168972"/>
    </source>
</evidence>
<reference evidence="3" key="2">
    <citation type="submission" date="2023-03" db="EMBL/GenBank/DDBJ databases">
        <authorList>
            <person name="Inwood S.N."/>
            <person name="Skelly J.G."/>
            <person name="Guhlin J."/>
            <person name="Harrop T.W.R."/>
            <person name="Goldson S.G."/>
            <person name="Dearden P.K."/>
        </authorList>
    </citation>
    <scope>NUCLEOTIDE SEQUENCE</scope>
    <source>
        <strain evidence="3">Lincoln</strain>
        <tissue evidence="3">Whole body</tissue>
    </source>
</reference>
<dbReference type="AlphaFoldDB" id="A0AA39FC84"/>
<feature type="region of interest" description="Disordered" evidence="1">
    <location>
        <begin position="166"/>
        <end position="208"/>
    </location>
</feature>
<proteinExistence type="predicted"/>
<feature type="region of interest" description="Disordered" evidence="1">
    <location>
        <begin position="336"/>
        <end position="356"/>
    </location>
</feature>
<organism evidence="3 4">
    <name type="scientific">Microctonus hyperodae</name>
    <name type="common">Parasitoid wasp</name>
    <dbReference type="NCBI Taxonomy" id="165561"/>
    <lineage>
        <taxon>Eukaryota</taxon>
        <taxon>Metazoa</taxon>
        <taxon>Ecdysozoa</taxon>
        <taxon>Arthropoda</taxon>
        <taxon>Hexapoda</taxon>
        <taxon>Insecta</taxon>
        <taxon>Pterygota</taxon>
        <taxon>Neoptera</taxon>
        <taxon>Endopterygota</taxon>
        <taxon>Hymenoptera</taxon>
        <taxon>Apocrita</taxon>
        <taxon>Ichneumonoidea</taxon>
        <taxon>Braconidae</taxon>
        <taxon>Euphorinae</taxon>
        <taxon>Microctonus</taxon>
    </lineage>
</organism>
<evidence type="ECO:0000256" key="1">
    <source>
        <dbReference type="SAM" id="MobiDB-lite"/>
    </source>
</evidence>
<feature type="compositionally biased region" description="Polar residues" evidence="1">
    <location>
        <begin position="184"/>
        <end position="201"/>
    </location>
</feature>
<feature type="region of interest" description="Disordered" evidence="1">
    <location>
        <begin position="242"/>
        <end position="312"/>
    </location>
</feature>
<feature type="transmembrane region" description="Helical" evidence="2">
    <location>
        <begin position="55"/>
        <end position="74"/>
    </location>
</feature>
<keyword evidence="2" id="KW-1133">Transmembrane helix</keyword>
<accession>A0AA39FC84</accession>
<feature type="compositionally biased region" description="Polar residues" evidence="1">
    <location>
        <begin position="272"/>
        <end position="287"/>
    </location>
</feature>
<dbReference type="PANTHER" id="PTHR35578:SF6">
    <property type="entry name" value="PROLINE-RICH TRANSMEMBRANE PROTEIN 4"/>
    <property type="match status" value="1"/>
</dbReference>
<feature type="compositionally biased region" description="Basic and acidic residues" evidence="1">
    <location>
        <begin position="288"/>
        <end position="301"/>
    </location>
</feature>
<dbReference type="InterPro" id="IPR052836">
    <property type="entry name" value="PRRT_domain-containing"/>
</dbReference>
<dbReference type="EMBL" id="JAQQBR010001832">
    <property type="protein sequence ID" value="KAK0166893.1"/>
    <property type="molecule type" value="Genomic_DNA"/>
</dbReference>
<comment type="caution">
    <text evidence="3">The sequence shown here is derived from an EMBL/GenBank/DDBJ whole genome shotgun (WGS) entry which is preliminary data.</text>
</comment>
<sequence length="655" mass="73398">MEWLSNRTFNSNATTLNRGENCLGNLTSLNKLLVTAPTWLALKFGPDKLQEESSLSLIITSYFSCVIASDVALALHNHFIFKYVVQIIFLAWSIFLYLIFLHAGYKIMNLLRTLPNNVLLRDNSLTNHKGIMQLAILAPYNNLATSVAAALVPTLLSQNYKVPAENNDQTASVNGDGAHKTERLPSNNDNQCNSKTKSMRSSDIIEQDEPISTVPEVYVRPPTPTPSAINLPIITVSCPSRRSSIVSSRRDSDVSTGSRRSSACSVKFINDDGSTPTTDNIQSSVLENSKKSERDITRRNSEMITPCGSNKDIRRCSDFSHEKNRGSQFATKLRRNSDFGNRTPKRMLPLDDNPRLSKVLDVSPGGSRRNSDLGGLAAVKVTESRRNSDTSYRRNSDLSNIRPLVISRRSSDVSIKTLDKSPTHFHTDLSKMTVAEKFESDSDQLDCNEKCALMNNDRSKSKIEDSKGRKKSLSWKNVDNFKNDDDVTAVSNLLPESSNSDNRVANPDFTLHAILNHIAYVNRAKSDIPLHLPETNIATNRKSQIQGVLNVTYATAILGIILCIADISRIFGPYGLLGETIKYKNNEDKMENIEFPKPWPWFIYQTICRFLELIMGCAMASVTKQPSVSPKHQYFNNYSRNYTSSRFKQRDNPYV</sequence>
<keyword evidence="2" id="KW-0472">Membrane</keyword>
<evidence type="ECO:0000313" key="3">
    <source>
        <dbReference type="EMBL" id="KAK0166893.1"/>
    </source>
</evidence>
<keyword evidence="4" id="KW-1185">Reference proteome</keyword>
<feature type="transmembrane region" description="Helical" evidence="2">
    <location>
        <begin position="80"/>
        <end position="100"/>
    </location>
</feature>